<proteinExistence type="predicted"/>
<dbReference type="Gene3D" id="1.10.530.10">
    <property type="match status" value="1"/>
</dbReference>
<name>A0A8D9PE31_9VIRU</name>
<reference evidence="1" key="1">
    <citation type="journal article" date="2021" name="Proc. Natl. Acad. Sci. U.S.A.">
        <title>A Catalog of Tens of Thousands of Viruses from Human Metagenomes Reveals Hidden Associations with Chronic Diseases.</title>
        <authorList>
            <person name="Tisza M.J."/>
            <person name="Buck C.B."/>
        </authorList>
    </citation>
    <scope>NUCLEOTIDE SEQUENCE</scope>
    <source>
        <strain evidence="1">Ct6nR3</strain>
    </source>
</reference>
<sequence length="164" mass="16877">MSTPSNDGNRGAFCQMLRVSEGTAGPRGYNTQVGYTYFDDFSTHPALAGWRGLPLSAAMCAGAGLGPGCVSTAAGAYQITKPTFKRVAAKLGITDFSPAAQDAIAIELIREKGALTDVDNGNFADAVNKVSKVWASLPGAGYGQHENKMAALEAAYVNAGGVLA</sequence>
<dbReference type="CDD" id="cd00736">
    <property type="entry name" value="lambda_lys-like"/>
    <property type="match status" value="1"/>
</dbReference>
<dbReference type="InterPro" id="IPR023346">
    <property type="entry name" value="Lysozyme-like_dom_sf"/>
</dbReference>
<protein>
    <submittedName>
        <fullName evidence="1">Lysozyme</fullName>
    </submittedName>
</protein>
<dbReference type="SUPFAM" id="SSF53955">
    <property type="entry name" value="Lysozyme-like"/>
    <property type="match status" value="1"/>
</dbReference>
<accession>A0A8D9PE31</accession>
<organism evidence="1">
    <name type="scientific">Corticoviridae sp</name>
    <dbReference type="NCBI Taxonomy" id="2832474"/>
    <lineage>
        <taxon>Viruses</taxon>
        <taxon>Varidnaviria</taxon>
        <taxon>Abadenavirae</taxon>
        <taxon>Produgelaviricota</taxon>
        <taxon>Belvinaviricetes</taxon>
        <taxon>Vinavirales</taxon>
        <taxon>Corticoviridae</taxon>
    </lineage>
</organism>
<dbReference type="EMBL" id="BK032494">
    <property type="protein sequence ID" value="DAD55492.1"/>
    <property type="molecule type" value="Genomic_DNA"/>
</dbReference>
<evidence type="ECO:0000313" key="1">
    <source>
        <dbReference type="EMBL" id="DAD55492.1"/>
    </source>
</evidence>